<dbReference type="Proteomes" id="UP000267464">
    <property type="component" value="Unassembled WGS sequence"/>
</dbReference>
<dbReference type="PROSITE" id="PS00624">
    <property type="entry name" value="GMC_OXRED_2"/>
    <property type="match status" value="1"/>
</dbReference>
<dbReference type="SUPFAM" id="SSF54373">
    <property type="entry name" value="FAD-linked reductases, C-terminal domain"/>
    <property type="match status" value="1"/>
</dbReference>
<accession>A0A3N7HKN0</accession>
<keyword evidence="10" id="KW-1185">Reference proteome</keyword>
<name>A0A3N7HKN0_9BURK</name>
<feature type="binding site" evidence="5">
    <location>
        <begin position="498"/>
        <end position="499"/>
    </location>
    <ligand>
        <name>FAD</name>
        <dbReference type="ChEBI" id="CHEBI:57692"/>
    </ligand>
</feature>
<evidence type="ECO:0000256" key="1">
    <source>
        <dbReference type="ARBA" id="ARBA00001974"/>
    </source>
</evidence>
<organism evidence="9 10">
    <name type="scientific">Piscinibacter terrae</name>
    <dbReference type="NCBI Taxonomy" id="2496871"/>
    <lineage>
        <taxon>Bacteria</taxon>
        <taxon>Pseudomonadati</taxon>
        <taxon>Pseudomonadota</taxon>
        <taxon>Betaproteobacteria</taxon>
        <taxon>Burkholderiales</taxon>
        <taxon>Sphaerotilaceae</taxon>
        <taxon>Piscinibacter</taxon>
    </lineage>
</organism>
<reference evidence="9 10" key="2">
    <citation type="submission" date="2018-12" db="EMBL/GenBank/DDBJ databases">
        <title>Rhizobacter gummiphilus sp. nov., a rubber-degrading bacterium isolated from the soil of a botanical garden in Japan.</title>
        <authorList>
            <person name="Shunsuke S.S."/>
        </authorList>
    </citation>
    <scope>NUCLEOTIDE SEQUENCE [LARGE SCALE GENOMIC DNA]</scope>
    <source>
        <strain evidence="9 10">S-16</strain>
    </source>
</reference>
<dbReference type="PROSITE" id="PS00623">
    <property type="entry name" value="GMC_OXRED_1"/>
    <property type="match status" value="1"/>
</dbReference>
<evidence type="ECO:0000256" key="6">
    <source>
        <dbReference type="RuleBase" id="RU003968"/>
    </source>
</evidence>
<dbReference type="InterPro" id="IPR012132">
    <property type="entry name" value="GMC_OxRdtase"/>
</dbReference>
<dbReference type="PANTHER" id="PTHR11552:SF147">
    <property type="entry name" value="CHOLINE DEHYDROGENASE, MITOCHONDRIAL"/>
    <property type="match status" value="1"/>
</dbReference>
<evidence type="ECO:0000256" key="2">
    <source>
        <dbReference type="ARBA" id="ARBA00010790"/>
    </source>
</evidence>
<protein>
    <submittedName>
        <fullName evidence="9">Glucose-methanol-choline oxidoreductase</fullName>
    </submittedName>
</protein>
<comment type="cofactor">
    <cofactor evidence="1 5">
        <name>FAD</name>
        <dbReference type="ChEBI" id="CHEBI:57692"/>
    </cofactor>
</comment>
<dbReference type="InterPro" id="IPR007867">
    <property type="entry name" value="GMC_OxRtase_C"/>
</dbReference>
<evidence type="ECO:0000256" key="3">
    <source>
        <dbReference type="ARBA" id="ARBA00022630"/>
    </source>
</evidence>
<dbReference type="Pfam" id="PF05199">
    <property type="entry name" value="GMC_oxred_C"/>
    <property type="match status" value="1"/>
</dbReference>
<evidence type="ECO:0000256" key="5">
    <source>
        <dbReference type="PIRSR" id="PIRSR000137-2"/>
    </source>
</evidence>
<keyword evidence="3 6" id="KW-0285">Flavoprotein</keyword>
<dbReference type="AlphaFoldDB" id="A0A3N7HKN0"/>
<comment type="caution">
    <text evidence="9">The sequence shown here is derived from an EMBL/GenBank/DDBJ whole genome shotgun (WGS) entry which is preliminary data.</text>
</comment>
<evidence type="ECO:0000313" key="10">
    <source>
        <dbReference type="Proteomes" id="UP000267464"/>
    </source>
</evidence>
<keyword evidence="4 5" id="KW-0274">FAD</keyword>
<dbReference type="PANTHER" id="PTHR11552">
    <property type="entry name" value="GLUCOSE-METHANOL-CHOLINE GMC OXIDOREDUCTASE"/>
    <property type="match status" value="1"/>
</dbReference>
<dbReference type="OrthoDB" id="9785276at2"/>
<evidence type="ECO:0000259" key="7">
    <source>
        <dbReference type="PROSITE" id="PS00623"/>
    </source>
</evidence>
<sequence length="565" mass="60813">MSTPNDIATAQSACGGYDDIVVGAGSTGAIIAARLSEDPRRRVLLVEAGEDHPDPSSMPPELLAAHEPVTHGHNWQISALLREQKLLSRLTEAHNLFHAANSSSRVSMAKTAISTLMNAGDGLTHFDYPMGKVVGGSSAVNGALAMRGAPEDYDEWAAMGNPAWAWPQVLLQFRALERDVDMKAPYYGSQGPIPVSRARPNELHPLQRDFATVCEQMGFPTGDPNNPRSTGYGCVPRNVQDGKRVSSAMAFLASARTRPNLSIMPRTVADKVVMAHGSAIGVDVLADGRIQRLLGDRVVLCAGALQTPCILMRSGIGPAGTLEKLDIEPLHDLPGVGGNLIDHPAVGIWLVPKPGLCKDGEDIHEVMLRLSSRGGQHRNDLQLYMLNSVRTSQFPELATALGTPLAMAVSAMLTKPQSRGMVTLASRDPQDSPRVTLNLASEAHDMQVLAEGVRQAWSIIQAQPLASNVARVFAWNQRIMDDDRLLHQAISTFVRGSWHPVGTARMGESGDRLAVVDQHGAVHGCQRLRIADASIMPTIPRAPTNLSCLMIGEMLARRMREAAHA</sequence>
<dbReference type="InterPro" id="IPR000172">
    <property type="entry name" value="GMC_OxRdtase_N"/>
</dbReference>
<dbReference type="GO" id="GO:0050660">
    <property type="term" value="F:flavin adenine dinucleotide binding"/>
    <property type="evidence" value="ECO:0007669"/>
    <property type="project" value="InterPro"/>
</dbReference>
<feature type="domain" description="Glucose-methanol-choline oxidoreductase N-terminal" evidence="8">
    <location>
        <begin position="303"/>
        <end position="317"/>
    </location>
</feature>
<dbReference type="Gene3D" id="3.30.410.40">
    <property type="match status" value="1"/>
</dbReference>
<dbReference type="EMBL" id="QUSW01000006">
    <property type="protein sequence ID" value="RQP22647.1"/>
    <property type="molecule type" value="Genomic_DNA"/>
</dbReference>
<dbReference type="RefSeq" id="WP_124542212.1">
    <property type="nucleotide sequence ID" value="NZ_QUSW01000006.1"/>
</dbReference>
<comment type="similarity">
    <text evidence="2 6">Belongs to the GMC oxidoreductase family.</text>
</comment>
<dbReference type="GO" id="GO:0016614">
    <property type="term" value="F:oxidoreductase activity, acting on CH-OH group of donors"/>
    <property type="evidence" value="ECO:0007669"/>
    <property type="project" value="InterPro"/>
</dbReference>
<proteinExistence type="inferred from homology"/>
<evidence type="ECO:0000256" key="4">
    <source>
        <dbReference type="ARBA" id="ARBA00022827"/>
    </source>
</evidence>
<feature type="domain" description="Glucose-methanol-choline oxidoreductase N-terminal" evidence="7">
    <location>
        <begin position="131"/>
        <end position="154"/>
    </location>
</feature>
<gene>
    <name evidence="9" type="ORF">DZC73_20275</name>
</gene>
<dbReference type="PIRSF" id="PIRSF000137">
    <property type="entry name" value="Alcohol_oxidase"/>
    <property type="match status" value="1"/>
</dbReference>
<evidence type="ECO:0000313" key="9">
    <source>
        <dbReference type="EMBL" id="RQP22647.1"/>
    </source>
</evidence>
<feature type="binding site" evidence="5">
    <location>
        <position position="133"/>
    </location>
    <ligand>
        <name>FAD</name>
        <dbReference type="ChEBI" id="CHEBI:57692"/>
    </ligand>
</feature>
<dbReference type="InterPro" id="IPR036188">
    <property type="entry name" value="FAD/NAD-bd_sf"/>
</dbReference>
<reference evidence="9 10" key="1">
    <citation type="submission" date="2018-08" db="EMBL/GenBank/DDBJ databases">
        <authorList>
            <person name="Khan S.A."/>
            <person name="Jeon C.O."/>
            <person name="Chun B.H."/>
            <person name="Jeong S.E."/>
        </authorList>
    </citation>
    <scope>NUCLEOTIDE SEQUENCE [LARGE SCALE GENOMIC DNA]</scope>
    <source>
        <strain evidence="9 10">S-16</strain>
    </source>
</reference>
<evidence type="ECO:0000259" key="8">
    <source>
        <dbReference type="PROSITE" id="PS00624"/>
    </source>
</evidence>
<dbReference type="Pfam" id="PF00732">
    <property type="entry name" value="GMC_oxred_N"/>
    <property type="match status" value="1"/>
</dbReference>
<dbReference type="Gene3D" id="3.50.50.60">
    <property type="entry name" value="FAD/NAD(P)-binding domain"/>
    <property type="match status" value="1"/>
</dbReference>
<dbReference type="SUPFAM" id="SSF51905">
    <property type="entry name" value="FAD/NAD(P)-binding domain"/>
    <property type="match status" value="1"/>
</dbReference>